<feature type="non-terminal residue" evidence="2">
    <location>
        <position position="368"/>
    </location>
</feature>
<feature type="region of interest" description="Disordered" evidence="1">
    <location>
        <begin position="92"/>
        <end position="114"/>
    </location>
</feature>
<accession>A0A9W8J7M6</accession>
<evidence type="ECO:0000313" key="2">
    <source>
        <dbReference type="EMBL" id="KAJ2927628.1"/>
    </source>
</evidence>
<evidence type="ECO:0000313" key="3">
    <source>
        <dbReference type="Proteomes" id="UP001140091"/>
    </source>
</evidence>
<keyword evidence="3" id="KW-1185">Reference proteome</keyword>
<proteinExistence type="predicted"/>
<feature type="compositionally biased region" description="Basic and acidic residues" evidence="1">
    <location>
        <begin position="94"/>
        <end position="105"/>
    </location>
</feature>
<organism evidence="2 3">
    <name type="scientific">Candolleomyces eurysporus</name>
    <dbReference type="NCBI Taxonomy" id="2828524"/>
    <lineage>
        <taxon>Eukaryota</taxon>
        <taxon>Fungi</taxon>
        <taxon>Dikarya</taxon>
        <taxon>Basidiomycota</taxon>
        <taxon>Agaricomycotina</taxon>
        <taxon>Agaricomycetes</taxon>
        <taxon>Agaricomycetidae</taxon>
        <taxon>Agaricales</taxon>
        <taxon>Agaricineae</taxon>
        <taxon>Psathyrellaceae</taxon>
        <taxon>Candolleomyces</taxon>
    </lineage>
</organism>
<dbReference type="OrthoDB" id="3224221at2759"/>
<evidence type="ECO:0000256" key="1">
    <source>
        <dbReference type="SAM" id="MobiDB-lite"/>
    </source>
</evidence>
<dbReference type="EMBL" id="JANBPK010000972">
    <property type="protein sequence ID" value="KAJ2927628.1"/>
    <property type="molecule type" value="Genomic_DNA"/>
</dbReference>
<name>A0A9W8J7M6_9AGAR</name>
<comment type="caution">
    <text evidence="2">The sequence shown here is derived from an EMBL/GenBank/DDBJ whole genome shotgun (WGS) entry which is preliminary data.</text>
</comment>
<dbReference type="Proteomes" id="UP001140091">
    <property type="component" value="Unassembled WGS sequence"/>
</dbReference>
<sequence length="368" mass="42354">MDLGLEGPSFGSTSVKPKPVRKHNDPRDQQHPIPPAMNDAPLLSVLSAVEGLLDTMGSRIEGRLLQQFHKQEECFLLQRVEDRKMLAETQAKLDQLKHDPQEDRGKNKKKRPGLPEYVADHPLCNFFLAYICDYLQIVLLKLLAPVQEDGMKNEQAIGPLLVDHFSPLSQTDYNNYCVKRPRAFKLSKDNFRFEFSRSLADHFNKEALHVAVEGFTSAMAAGDYPWMFSNGQPVPEIFFLWPHLSYMIEQHARHLFRQYREAKKPDYEEVCEECLKNVNCAVRRNHLYNDWLETARHFPQLKDFVKIVKAVGTDGTSEDESEHEVDNAGTIVCTKYMRVAPFWRSAELSNFLRLLDGYTARRKASNIG</sequence>
<feature type="region of interest" description="Disordered" evidence="1">
    <location>
        <begin position="1"/>
        <end position="39"/>
    </location>
</feature>
<gene>
    <name evidence="2" type="ORF">H1R20_g9460</name>
</gene>
<dbReference type="AlphaFoldDB" id="A0A9W8J7M6"/>
<reference evidence="2" key="1">
    <citation type="submission" date="2022-06" db="EMBL/GenBank/DDBJ databases">
        <title>Genome Sequence of Candolleomyces eurysporus.</title>
        <authorList>
            <person name="Buettner E."/>
        </authorList>
    </citation>
    <scope>NUCLEOTIDE SEQUENCE</scope>
    <source>
        <strain evidence="2">VTCC 930004</strain>
    </source>
</reference>
<protein>
    <submittedName>
        <fullName evidence="2">Uncharacterized protein</fullName>
    </submittedName>
</protein>